<gene>
    <name evidence="9" type="ORF">PMEA_00027318</name>
</gene>
<dbReference type="PROSITE" id="PS50071">
    <property type="entry name" value="HOMEOBOX_2"/>
    <property type="match status" value="1"/>
</dbReference>
<feature type="DNA-binding region" description="Homeobox" evidence="5">
    <location>
        <begin position="119"/>
        <end position="178"/>
    </location>
</feature>
<evidence type="ECO:0000313" key="9">
    <source>
        <dbReference type="EMBL" id="CAH3153878.1"/>
    </source>
</evidence>
<dbReference type="GO" id="GO:0000978">
    <property type="term" value="F:RNA polymerase II cis-regulatory region sequence-specific DNA binding"/>
    <property type="evidence" value="ECO:0007669"/>
    <property type="project" value="TreeGrafter"/>
</dbReference>
<organism evidence="9 10">
    <name type="scientific">Pocillopora meandrina</name>
    <dbReference type="NCBI Taxonomy" id="46732"/>
    <lineage>
        <taxon>Eukaryota</taxon>
        <taxon>Metazoa</taxon>
        <taxon>Cnidaria</taxon>
        <taxon>Anthozoa</taxon>
        <taxon>Hexacorallia</taxon>
        <taxon>Scleractinia</taxon>
        <taxon>Astrocoeniina</taxon>
        <taxon>Pocilloporidae</taxon>
        <taxon>Pocillopora</taxon>
    </lineage>
</organism>
<keyword evidence="2 5" id="KW-0238">DNA-binding</keyword>
<dbReference type="InterPro" id="IPR017970">
    <property type="entry name" value="Homeobox_CS"/>
</dbReference>
<feature type="domain" description="Homeobox" evidence="8">
    <location>
        <begin position="117"/>
        <end position="177"/>
    </location>
</feature>
<feature type="region of interest" description="Disordered" evidence="7">
    <location>
        <begin position="60"/>
        <end position="122"/>
    </location>
</feature>
<dbReference type="AlphaFoldDB" id="A0AAU9XPP1"/>
<name>A0AAU9XPP1_9CNID</name>
<reference evidence="9 10" key="1">
    <citation type="submission" date="2022-05" db="EMBL/GenBank/DDBJ databases">
        <authorList>
            <consortium name="Genoscope - CEA"/>
            <person name="William W."/>
        </authorList>
    </citation>
    <scope>NUCLEOTIDE SEQUENCE [LARGE SCALE GENOMIC DNA]</scope>
</reference>
<dbReference type="EMBL" id="CALNXJ010000054">
    <property type="protein sequence ID" value="CAH3153878.1"/>
    <property type="molecule type" value="Genomic_DNA"/>
</dbReference>
<keyword evidence="3 5" id="KW-0371">Homeobox</keyword>
<feature type="compositionally biased region" description="Polar residues" evidence="7">
    <location>
        <begin position="88"/>
        <end position="113"/>
    </location>
</feature>
<comment type="caution">
    <text evidence="9">The sequence shown here is derived from an EMBL/GenBank/DDBJ whole genome shotgun (WGS) entry which is preliminary data.</text>
</comment>
<dbReference type="SUPFAM" id="SSF46689">
    <property type="entry name" value="Homeodomain-like"/>
    <property type="match status" value="1"/>
</dbReference>
<evidence type="ECO:0000256" key="6">
    <source>
        <dbReference type="RuleBase" id="RU000682"/>
    </source>
</evidence>
<feature type="compositionally biased region" description="Basic and acidic residues" evidence="7">
    <location>
        <begin position="78"/>
        <end position="87"/>
    </location>
</feature>
<keyword evidence="4 5" id="KW-0539">Nucleus</keyword>
<evidence type="ECO:0000256" key="3">
    <source>
        <dbReference type="ARBA" id="ARBA00023155"/>
    </source>
</evidence>
<dbReference type="InterPro" id="IPR001356">
    <property type="entry name" value="HD"/>
</dbReference>
<dbReference type="PANTHER" id="PTHR24340">
    <property type="entry name" value="HOMEOBOX PROTEIN NKX"/>
    <property type="match status" value="1"/>
</dbReference>
<dbReference type="PROSITE" id="PS00027">
    <property type="entry name" value="HOMEOBOX_1"/>
    <property type="match status" value="1"/>
</dbReference>
<comment type="subcellular location">
    <subcellularLocation>
        <location evidence="1 5 6">Nucleus</location>
    </subcellularLocation>
</comment>
<evidence type="ECO:0000256" key="5">
    <source>
        <dbReference type="PROSITE-ProRule" id="PRU00108"/>
    </source>
</evidence>
<evidence type="ECO:0000256" key="7">
    <source>
        <dbReference type="SAM" id="MobiDB-lite"/>
    </source>
</evidence>
<protein>
    <recommendedName>
        <fullName evidence="8">Homeobox domain-containing protein</fullName>
    </recommendedName>
</protein>
<dbReference type="Proteomes" id="UP001159428">
    <property type="component" value="Unassembled WGS sequence"/>
</dbReference>
<dbReference type="GO" id="GO:0005634">
    <property type="term" value="C:nucleus"/>
    <property type="evidence" value="ECO:0007669"/>
    <property type="project" value="UniProtKB-SubCell"/>
</dbReference>
<dbReference type="SMART" id="SM00389">
    <property type="entry name" value="HOX"/>
    <property type="match status" value="1"/>
</dbReference>
<accession>A0AAU9XPP1</accession>
<dbReference type="GO" id="GO:0000981">
    <property type="term" value="F:DNA-binding transcription factor activity, RNA polymerase II-specific"/>
    <property type="evidence" value="ECO:0007669"/>
    <property type="project" value="InterPro"/>
</dbReference>
<evidence type="ECO:0000259" key="8">
    <source>
        <dbReference type="PROSITE" id="PS50071"/>
    </source>
</evidence>
<keyword evidence="10" id="KW-1185">Reference proteome</keyword>
<evidence type="ECO:0000313" key="10">
    <source>
        <dbReference type="Proteomes" id="UP001159428"/>
    </source>
</evidence>
<evidence type="ECO:0000256" key="2">
    <source>
        <dbReference type="ARBA" id="ARBA00023125"/>
    </source>
</evidence>
<dbReference type="Pfam" id="PF00046">
    <property type="entry name" value="Homeodomain"/>
    <property type="match status" value="1"/>
</dbReference>
<dbReference type="InterPro" id="IPR009057">
    <property type="entry name" value="Homeodomain-like_sf"/>
</dbReference>
<evidence type="ECO:0000256" key="4">
    <source>
        <dbReference type="ARBA" id="ARBA00023242"/>
    </source>
</evidence>
<dbReference type="CDD" id="cd00086">
    <property type="entry name" value="homeodomain"/>
    <property type="match status" value="1"/>
</dbReference>
<dbReference type="Gene3D" id="1.10.10.60">
    <property type="entry name" value="Homeodomain-like"/>
    <property type="match status" value="1"/>
</dbReference>
<evidence type="ECO:0000256" key="1">
    <source>
        <dbReference type="ARBA" id="ARBA00004123"/>
    </source>
</evidence>
<sequence length="266" mass="30330">MASHVDISIRVPLNSSSVAPSSRASLLPHRPSLETVSTQPVSFSISRILGFEGNPFQPPAYSLPPAYDNSTNESIKGSFREDNRQTYEHSSSVDTDNLSTDLHSVTNQSSLSTARPKMKRKQRTTFSPLEVWELESVFAQRPYLMPEDEDELVQKLGLTVRNIRFWFQNRRAKLRKQAKASIDVNRTSRPNQFDQFPLPPSPPPYNKYQPGNLFYPAFHSPYRPQFNWQAGFSPRMLPSYLHKDAPCSCCNMKSTAKQEDHIKKPV</sequence>
<proteinExistence type="predicted"/>
<dbReference type="InterPro" id="IPR050394">
    <property type="entry name" value="Homeobox_NK-like"/>
</dbReference>
<dbReference type="GO" id="GO:0030154">
    <property type="term" value="P:cell differentiation"/>
    <property type="evidence" value="ECO:0007669"/>
    <property type="project" value="TreeGrafter"/>
</dbReference>